<gene>
    <name evidence="1" type="ORF">VP02_24075</name>
</gene>
<comment type="caution">
    <text evidence="1">The sequence shown here is derived from an EMBL/GenBank/DDBJ whole genome shotgun (WGS) entry which is preliminary data.</text>
</comment>
<organism evidence="1 2">
    <name type="scientific">Pseudomonas kilonensis</name>
    <dbReference type="NCBI Taxonomy" id="132476"/>
    <lineage>
        <taxon>Bacteria</taxon>
        <taxon>Pseudomonadati</taxon>
        <taxon>Pseudomonadota</taxon>
        <taxon>Gammaproteobacteria</taxon>
        <taxon>Pseudomonadales</taxon>
        <taxon>Pseudomonadaceae</taxon>
        <taxon>Pseudomonas</taxon>
    </lineage>
</organism>
<dbReference type="PATRIC" id="fig|132476.4.peg.3510"/>
<reference evidence="1 2" key="1">
    <citation type="submission" date="2015-03" db="EMBL/GenBank/DDBJ databases">
        <title>Pseudomonas fluorescens 1855-344 Genome sequencing and assembly.</title>
        <authorList>
            <person name="Eng W.W.H."/>
            <person name="Gan H.M."/>
            <person name="Savka M.A."/>
        </authorList>
    </citation>
    <scope>NUCLEOTIDE SEQUENCE [LARGE SCALE GENOMIC DNA]</scope>
    <source>
        <strain evidence="1 2">1855-344</strain>
    </source>
</reference>
<accession>A0A0F4XHM8</accession>
<name>A0A0F4XHM8_9PSED</name>
<dbReference type="Proteomes" id="UP000033662">
    <property type="component" value="Unassembled WGS sequence"/>
</dbReference>
<proteinExistence type="predicted"/>
<evidence type="ECO:0000313" key="1">
    <source>
        <dbReference type="EMBL" id="KKA05246.1"/>
    </source>
</evidence>
<evidence type="ECO:0008006" key="3">
    <source>
        <dbReference type="Google" id="ProtNLM"/>
    </source>
</evidence>
<dbReference type="Pfam" id="PF19619">
    <property type="entry name" value="DUF6124"/>
    <property type="match status" value="1"/>
</dbReference>
<dbReference type="OrthoDB" id="7013712at2"/>
<dbReference type="EMBL" id="JZXC01000029">
    <property type="protein sequence ID" value="KKA05246.1"/>
    <property type="molecule type" value="Genomic_DNA"/>
</dbReference>
<dbReference type="AlphaFoldDB" id="A0A0F4XHM8"/>
<evidence type="ECO:0000313" key="2">
    <source>
        <dbReference type="Proteomes" id="UP000033662"/>
    </source>
</evidence>
<protein>
    <recommendedName>
        <fullName evidence="3">DUF3077 domain-containing protein</fullName>
    </recommendedName>
</protein>
<sequence length="114" mass="12338">MKKVTSDTLPFEDAATEYLIPSNRHSQEQPGPVSPVFTILPNVDTQSLLCHASETLASLNVMSTGLAGELQGAHRSMAMALQQLTELGELLVNRALENLEPPVVLQDASLNTQR</sequence>